<gene>
    <name evidence="2" type="ORF">AVDCRST_MAG84-72</name>
</gene>
<keyword evidence="1" id="KW-0812">Transmembrane</keyword>
<accession>A0A6J4KBE1</accession>
<evidence type="ECO:0000256" key="1">
    <source>
        <dbReference type="SAM" id="Phobius"/>
    </source>
</evidence>
<keyword evidence="1" id="KW-1133">Transmembrane helix</keyword>
<name>A0A6J4KBE1_9CYAN</name>
<keyword evidence="1" id="KW-0472">Membrane</keyword>
<sequence length="61" mass="7102">MRIYPIYWIITQALLCFFLVIPGFANNKDLGFRQVILSLLLIPQNDKSIRDVGWTKLPSHL</sequence>
<reference evidence="2" key="1">
    <citation type="submission" date="2020-02" db="EMBL/GenBank/DDBJ databases">
        <authorList>
            <person name="Meier V. D."/>
        </authorList>
    </citation>
    <scope>NUCLEOTIDE SEQUENCE</scope>
    <source>
        <strain evidence="2">AVDCRST_MAG84</strain>
    </source>
</reference>
<dbReference type="EMBL" id="CADCTZ010000012">
    <property type="protein sequence ID" value="CAA9300678.1"/>
    <property type="molecule type" value="Genomic_DNA"/>
</dbReference>
<feature type="transmembrane region" description="Helical" evidence="1">
    <location>
        <begin position="6"/>
        <end position="25"/>
    </location>
</feature>
<dbReference type="AlphaFoldDB" id="A0A6J4KBE1"/>
<evidence type="ECO:0000313" key="2">
    <source>
        <dbReference type="EMBL" id="CAA9300678.1"/>
    </source>
</evidence>
<organism evidence="2">
    <name type="scientific">uncultured Microcoleus sp</name>
    <dbReference type="NCBI Taxonomy" id="259945"/>
    <lineage>
        <taxon>Bacteria</taxon>
        <taxon>Bacillati</taxon>
        <taxon>Cyanobacteriota</taxon>
        <taxon>Cyanophyceae</taxon>
        <taxon>Oscillatoriophycideae</taxon>
        <taxon>Oscillatoriales</taxon>
        <taxon>Microcoleaceae</taxon>
        <taxon>Microcoleus</taxon>
        <taxon>environmental samples</taxon>
    </lineage>
</organism>
<proteinExistence type="predicted"/>
<protein>
    <submittedName>
        <fullName evidence="2">Uncharacterized protein</fullName>
    </submittedName>
</protein>